<keyword evidence="5" id="KW-0819">tRNA processing</keyword>
<dbReference type="AlphaFoldDB" id="A0A3B0TIZ4"/>
<accession>A0A3B0TIZ4</accession>
<protein>
    <recommendedName>
        <fullName evidence="3">tRNA dimethylallyltransferase</fullName>
        <ecNumber evidence="3">2.5.1.75</ecNumber>
    </recommendedName>
</protein>
<dbReference type="HAMAP" id="MF_00185">
    <property type="entry name" value="IPP_trans"/>
    <property type="match status" value="1"/>
</dbReference>
<dbReference type="SUPFAM" id="SSF52540">
    <property type="entry name" value="P-loop containing nucleoside triphosphate hydrolases"/>
    <property type="match status" value="2"/>
</dbReference>
<dbReference type="InterPro" id="IPR018022">
    <property type="entry name" value="IPT"/>
</dbReference>
<evidence type="ECO:0000256" key="9">
    <source>
        <dbReference type="ARBA" id="ARBA00049563"/>
    </source>
</evidence>
<evidence type="ECO:0000313" key="10">
    <source>
        <dbReference type="EMBL" id="VAW17938.1"/>
    </source>
</evidence>
<evidence type="ECO:0000256" key="3">
    <source>
        <dbReference type="ARBA" id="ARBA00012665"/>
    </source>
</evidence>
<comment type="cofactor">
    <cofactor evidence="1">
        <name>Mg(2+)</name>
        <dbReference type="ChEBI" id="CHEBI:18420"/>
    </cofactor>
</comment>
<name>A0A3B0TIZ4_9ZZZZ</name>
<evidence type="ECO:0000256" key="4">
    <source>
        <dbReference type="ARBA" id="ARBA00022679"/>
    </source>
</evidence>
<dbReference type="GO" id="GO:0005524">
    <property type="term" value="F:ATP binding"/>
    <property type="evidence" value="ECO:0007669"/>
    <property type="project" value="UniProtKB-KW"/>
</dbReference>
<dbReference type="NCBIfam" id="TIGR00174">
    <property type="entry name" value="miaA"/>
    <property type="match status" value="1"/>
</dbReference>
<proteinExistence type="inferred from homology"/>
<evidence type="ECO:0000256" key="6">
    <source>
        <dbReference type="ARBA" id="ARBA00022741"/>
    </source>
</evidence>
<keyword evidence="8" id="KW-0460">Magnesium</keyword>
<dbReference type="InterPro" id="IPR039657">
    <property type="entry name" value="Dimethylallyltransferase"/>
</dbReference>
<comment type="similarity">
    <text evidence="2">Belongs to the IPP transferase family.</text>
</comment>
<dbReference type="FunFam" id="1.10.20.140:FF:000001">
    <property type="entry name" value="tRNA dimethylallyltransferase"/>
    <property type="match status" value="1"/>
</dbReference>
<evidence type="ECO:0000256" key="2">
    <source>
        <dbReference type="ARBA" id="ARBA00005842"/>
    </source>
</evidence>
<keyword evidence="4 10" id="KW-0808">Transferase</keyword>
<evidence type="ECO:0000256" key="1">
    <source>
        <dbReference type="ARBA" id="ARBA00001946"/>
    </source>
</evidence>
<gene>
    <name evidence="10" type="ORF">MNBD_BACTEROID05-1151</name>
</gene>
<dbReference type="PANTHER" id="PTHR11088:SF60">
    <property type="entry name" value="TRNA DIMETHYLALLYLTRANSFERASE"/>
    <property type="match status" value="1"/>
</dbReference>
<dbReference type="EC" id="2.5.1.75" evidence="3"/>
<comment type="catalytic activity">
    <reaction evidence="9">
        <text>adenosine(37) in tRNA + dimethylallyl diphosphate = N(6)-dimethylallyladenosine(37) in tRNA + diphosphate</text>
        <dbReference type="Rhea" id="RHEA:26482"/>
        <dbReference type="Rhea" id="RHEA-COMP:10162"/>
        <dbReference type="Rhea" id="RHEA-COMP:10375"/>
        <dbReference type="ChEBI" id="CHEBI:33019"/>
        <dbReference type="ChEBI" id="CHEBI:57623"/>
        <dbReference type="ChEBI" id="CHEBI:74411"/>
        <dbReference type="ChEBI" id="CHEBI:74415"/>
        <dbReference type="EC" id="2.5.1.75"/>
    </reaction>
</comment>
<evidence type="ECO:0000256" key="5">
    <source>
        <dbReference type="ARBA" id="ARBA00022694"/>
    </source>
</evidence>
<dbReference type="Pfam" id="PF01715">
    <property type="entry name" value="IPPT"/>
    <property type="match status" value="1"/>
</dbReference>
<sequence length="306" mass="35428">MNSNKIIFIVGPTAIGKSDVAVSLAEKINGEIVSCDSMQIYKEIQISSNKPSAKMLQTVKHHLLDIASITEKFDVAMYNRMALEVIADIQSRQKIPIVVGGSGLYIQVLLDGIFEGSPRDEQLREALNQKVEDFGTEDLYEELKQKDPVVAQKIHFNDAKRIVRALEVIQTEKRPLSEIQKERNGLWDKCDVKYFGLTMDRKVLYEKINVRVDVMFKKGLFEEIKDLLDKPWSHTAAGLLSYKEIKGCVEGDYDFDEAKRLIKRNTRHYAKRQWTWFRRDQRIDWMTATHFKNSEAIAQRMKEQIL</sequence>
<dbReference type="Gene3D" id="3.40.50.300">
    <property type="entry name" value="P-loop containing nucleotide triphosphate hydrolases"/>
    <property type="match status" value="1"/>
</dbReference>
<keyword evidence="6" id="KW-0547">Nucleotide-binding</keyword>
<keyword evidence="7" id="KW-0067">ATP-binding</keyword>
<dbReference type="Gene3D" id="1.10.20.140">
    <property type="match status" value="1"/>
</dbReference>
<dbReference type="GO" id="GO:0006400">
    <property type="term" value="P:tRNA modification"/>
    <property type="evidence" value="ECO:0007669"/>
    <property type="project" value="TreeGrafter"/>
</dbReference>
<evidence type="ECO:0000256" key="8">
    <source>
        <dbReference type="ARBA" id="ARBA00022842"/>
    </source>
</evidence>
<evidence type="ECO:0000256" key="7">
    <source>
        <dbReference type="ARBA" id="ARBA00022840"/>
    </source>
</evidence>
<organism evidence="10">
    <name type="scientific">hydrothermal vent metagenome</name>
    <dbReference type="NCBI Taxonomy" id="652676"/>
    <lineage>
        <taxon>unclassified sequences</taxon>
        <taxon>metagenomes</taxon>
        <taxon>ecological metagenomes</taxon>
    </lineage>
</organism>
<dbReference type="PANTHER" id="PTHR11088">
    <property type="entry name" value="TRNA DIMETHYLALLYLTRANSFERASE"/>
    <property type="match status" value="1"/>
</dbReference>
<dbReference type="GO" id="GO:0052381">
    <property type="term" value="F:tRNA dimethylallyltransferase activity"/>
    <property type="evidence" value="ECO:0007669"/>
    <property type="project" value="UniProtKB-EC"/>
</dbReference>
<dbReference type="InterPro" id="IPR027417">
    <property type="entry name" value="P-loop_NTPase"/>
</dbReference>
<dbReference type="EMBL" id="UOEN01000396">
    <property type="protein sequence ID" value="VAW17938.1"/>
    <property type="molecule type" value="Genomic_DNA"/>
</dbReference>
<reference evidence="10" key="1">
    <citation type="submission" date="2018-06" db="EMBL/GenBank/DDBJ databases">
        <authorList>
            <person name="Zhirakovskaya E."/>
        </authorList>
    </citation>
    <scope>NUCLEOTIDE SEQUENCE</scope>
</reference>